<dbReference type="PANTHER" id="PTHR12729">
    <property type="entry name" value="TRNA(HIS) GUANYLYLTRANSFERASE-RELATED"/>
    <property type="match status" value="1"/>
</dbReference>
<keyword evidence="7" id="KW-0479">Metal-binding</keyword>
<evidence type="ECO:0000256" key="3">
    <source>
        <dbReference type="ARBA" id="ARBA00012511"/>
    </source>
</evidence>
<evidence type="ECO:0000256" key="6">
    <source>
        <dbReference type="ARBA" id="ARBA00022695"/>
    </source>
</evidence>
<dbReference type="InterPro" id="IPR038469">
    <property type="entry name" value="tRNAHis_GuaTrfase_Thg1_sf"/>
</dbReference>
<evidence type="ECO:0000256" key="11">
    <source>
        <dbReference type="SAM" id="MobiDB-lite"/>
    </source>
</evidence>
<keyword evidence="8" id="KW-0547">Nucleotide-binding</keyword>
<dbReference type="InterPro" id="IPR007537">
    <property type="entry name" value="tRNAHis_GuaTrfase_Thg1"/>
</dbReference>
<comment type="cofactor">
    <cofactor evidence="1">
        <name>Mg(2+)</name>
        <dbReference type="ChEBI" id="CHEBI:18420"/>
    </cofactor>
</comment>
<dbReference type="PANTHER" id="PTHR12729:SF6">
    <property type="entry name" value="TRNA(HIS) GUANYLYLTRANSFERASE-RELATED"/>
    <property type="match status" value="1"/>
</dbReference>
<dbReference type="EMBL" id="JARFPK010000013">
    <property type="protein sequence ID" value="MDF0590454.1"/>
    <property type="molecule type" value="Genomic_DNA"/>
</dbReference>
<evidence type="ECO:0000256" key="9">
    <source>
        <dbReference type="ARBA" id="ARBA00022842"/>
    </source>
</evidence>
<evidence type="ECO:0000313" key="15">
    <source>
        <dbReference type="Proteomes" id="UP001220010"/>
    </source>
</evidence>
<evidence type="ECO:0000256" key="7">
    <source>
        <dbReference type="ARBA" id="ARBA00022723"/>
    </source>
</evidence>
<keyword evidence="10" id="KW-0342">GTP-binding</keyword>
<dbReference type="InterPro" id="IPR024956">
    <property type="entry name" value="tRNAHis_GuaTrfase_cat"/>
</dbReference>
<feature type="compositionally biased region" description="Basic and acidic residues" evidence="11">
    <location>
        <begin position="212"/>
        <end position="231"/>
    </location>
</feature>
<reference evidence="14 15" key="1">
    <citation type="submission" date="2023-03" db="EMBL/GenBank/DDBJ databases">
        <title>WGS of Methanotrichaceae archaeon Mx.</title>
        <authorList>
            <person name="Sorokin D.Y."/>
            <person name="Merkel A.Y."/>
        </authorList>
    </citation>
    <scope>NUCLEOTIDE SEQUENCE [LARGE SCALE GENOMIC DNA]</scope>
    <source>
        <strain evidence="14 15">Mx</strain>
    </source>
</reference>
<evidence type="ECO:0000256" key="8">
    <source>
        <dbReference type="ARBA" id="ARBA00022741"/>
    </source>
</evidence>
<proteinExistence type="inferred from homology"/>
<dbReference type="Proteomes" id="UP001220010">
    <property type="component" value="Unassembled WGS sequence"/>
</dbReference>
<evidence type="ECO:0000259" key="12">
    <source>
        <dbReference type="Pfam" id="PF04446"/>
    </source>
</evidence>
<comment type="caution">
    <text evidence="14">The sequence shown here is derived from an EMBL/GenBank/DDBJ whole genome shotgun (WGS) entry which is preliminary data.</text>
</comment>
<dbReference type="Pfam" id="PF04446">
    <property type="entry name" value="Thg1"/>
    <property type="match status" value="1"/>
</dbReference>
<feature type="domain" description="tRNAHis guanylyltransferase catalytic" evidence="12">
    <location>
        <begin position="8"/>
        <end position="109"/>
    </location>
</feature>
<dbReference type="EC" id="2.7.7.79" evidence="3"/>
<dbReference type="RefSeq" id="WP_316966204.1">
    <property type="nucleotide sequence ID" value="NZ_JARFPK010000013.1"/>
</dbReference>
<name>A0ABT5X6X1_9EURY</name>
<keyword evidence="9" id="KW-0460">Magnesium</keyword>
<evidence type="ECO:0000256" key="1">
    <source>
        <dbReference type="ARBA" id="ARBA00001946"/>
    </source>
</evidence>
<evidence type="ECO:0000259" key="13">
    <source>
        <dbReference type="Pfam" id="PF14413"/>
    </source>
</evidence>
<keyword evidence="15" id="KW-1185">Reference proteome</keyword>
<feature type="region of interest" description="Disordered" evidence="11">
    <location>
        <begin position="212"/>
        <end position="232"/>
    </location>
</feature>
<protein>
    <recommendedName>
        <fullName evidence="3">tRNA(His) guanylyltransferase</fullName>
        <ecNumber evidence="3">2.7.7.79</ecNumber>
    </recommendedName>
</protein>
<dbReference type="InterPro" id="IPR025845">
    <property type="entry name" value="Thg1_C_dom"/>
</dbReference>
<evidence type="ECO:0000256" key="2">
    <source>
        <dbReference type="ARBA" id="ARBA00010113"/>
    </source>
</evidence>
<keyword evidence="4" id="KW-0808">Transferase</keyword>
<organism evidence="14 15">
    <name type="scientific">Candidatus Methanocrinis natronophilus</name>
    <dbReference type="NCBI Taxonomy" id="3033396"/>
    <lineage>
        <taxon>Archaea</taxon>
        <taxon>Methanobacteriati</taxon>
        <taxon>Methanobacteriota</taxon>
        <taxon>Stenosarchaea group</taxon>
        <taxon>Methanomicrobia</taxon>
        <taxon>Methanotrichales</taxon>
        <taxon>Methanotrichaceae</taxon>
        <taxon>Methanocrinis</taxon>
    </lineage>
</organism>
<dbReference type="Pfam" id="PF14413">
    <property type="entry name" value="Thg1C"/>
    <property type="match status" value="1"/>
</dbReference>
<dbReference type="GO" id="GO:0016779">
    <property type="term" value="F:nucleotidyltransferase activity"/>
    <property type="evidence" value="ECO:0007669"/>
    <property type="project" value="UniProtKB-KW"/>
</dbReference>
<evidence type="ECO:0000256" key="10">
    <source>
        <dbReference type="ARBA" id="ARBA00023134"/>
    </source>
</evidence>
<comment type="similarity">
    <text evidence="2">Belongs to the tRNA(His) guanylyltransferase family.</text>
</comment>
<evidence type="ECO:0000313" key="14">
    <source>
        <dbReference type="EMBL" id="MDF0590454.1"/>
    </source>
</evidence>
<evidence type="ECO:0000256" key="5">
    <source>
        <dbReference type="ARBA" id="ARBA00022694"/>
    </source>
</evidence>
<keyword evidence="6 14" id="KW-0548">Nucleotidyltransferase</keyword>
<accession>A0ABT5X6X1</accession>
<gene>
    <name evidence="14" type="ORF">P0O15_04600</name>
</gene>
<sequence length="275" mass="30843">MRRRTDSWEVYADLRVRGPLVVRADGRGFGKLLRDAEKPYDIKFATAMAEASRIFVEGSGLSPALAFTFSDEINLLFAVAPFRGRLEKIDSVVAASLSGHLSIGLGRAVAMDARAIPLCSGEICEYLAERQDEAWRNHVFSSGFYALIDDGLAPRDAMGRLLGMKEADIHEMLFQRGVNLAKSPPWQRRGILIHRIEGGDEEEDLAGGVRMAREKEMGDEREGEKGGERGERRRRIRGLVEGERRITRRIVEEWEPPLFRSEEGKTLLEGTICGR</sequence>
<evidence type="ECO:0000256" key="4">
    <source>
        <dbReference type="ARBA" id="ARBA00022679"/>
    </source>
</evidence>
<dbReference type="Gene3D" id="3.30.70.3000">
    <property type="match status" value="1"/>
</dbReference>
<keyword evidence="5" id="KW-0819">tRNA processing</keyword>
<feature type="domain" description="Thg1 C-terminal" evidence="13">
    <location>
        <begin position="123"/>
        <end position="215"/>
    </location>
</feature>